<dbReference type="EMBL" id="CP043875">
    <property type="protein sequence ID" value="WOF15837.1"/>
    <property type="molecule type" value="Genomic_DNA"/>
</dbReference>
<keyword evidence="8" id="KW-1185">Reference proteome</keyword>
<keyword evidence="5 6" id="KW-0472">Membrane</keyword>
<dbReference type="InterPro" id="IPR012809">
    <property type="entry name" value="ECF_CbiQ"/>
</dbReference>
<reference evidence="7 8" key="1">
    <citation type="submission" date="2019-09" db="EMBL/GenBank/DDBJ databases">
        <title>The complete genome of Methanoplanus sp. FWC-SCC4.</title>
        <authorList>
            <person name="Chen S.-C."/>
            <person name="Zhou Y.-Z."/>
            <person name="Lai M.-C."/>
        </authorList>
    </citation>
    <scope>NUCLEOTIDE SEQUENCE [LARGE SCALE GENOMIC DNA]</scope>
    <source>
        <strain evidence="7 8">FWC-SCC4</strain>
    </source>
</reference>
<sequence length="267" mass="29491">MYYEFLEDIAQTNGLRNVNSAVKVLLGLGCILISVSSNSFIAPLFISISLSLIIILLAKINPGLYLKLLSVPLGFALTSIIVILFLRNSGEVIFSLPVLNTFILTITSGSINESVLVLSRLSGGMCSLYFLALTTPMTEMFLLAKKIHVPDVFIDLSMIIYRFIFVLIEEAGQIYSAQTMRLGYGNFKESINTFGMMAGSLFINSWNKGENLINAMETRCYDGKFAMLEETPDFSISNLLLVIIFLTAVFTISYLTSEISFLGDVLS</sequence>
<dbReference type="AlphaFoldDB" id="A0AA97FBH6"/>
<evidence type="ECO:0000313" key="7">
    <source>
        <dbReference type="EMBL" id="WOF15837.1"/>
    </source>
</evidence>
<feature type="transmembrane region" description="Helical" evidence="6">
    <location>
        <begin position="25"/>
        <end position="58"/>
    </location>
</feature>
<dbReference type="InterPro" id="IPR003339">
    <property type="entry name" value="ABC/ECF_trnsptr_transmembrane"/>
</dbReference>
<organism evidence="7 8">
    <name type="scientific">Methanochimaera problematica</name>
    <dbReference type="NCBI Taxonomy" id="2609417"/>
    <lineage>
        <taxon>Archaea</taxon>
        <taxon>Methanobacteriati</taxon>
        <taxon>Methanobacteriota</taxon>
        <taxon>Stenosarchaea group</taxon>
        <taxon>Methanomicrobia</taxon>
        <taxon>Methanomicrobiales</taxon>
        <taxon>Methanomicrobiaceae</taxon>
        <taxon>Methanochimaera</taxon>
    </lineage>
</organism>
<dbReference type="KEGG" id="mefw:F1737_03570"/>
<dbReference type="InterPro" id="IPR052770">
    <property type="entry name" value="Cobalt_transport_CbiQ"/>
</dbReference>
<comment type="subcellular location">
    <subcellularLocation>
        <location evidence="1">Cell membrane</location>
        <topology evidence="1">Multi-pass membrane protein</topology>
    </subcellularLocation>
</comment>
<dbReference type="PANTHER" id="PTHR43723">
    <property type="entry name" value="COBALT TRANSPORT PROTEIN CBIQ"/>
    <property type="match status" value="1"/>
</dbReference>
<keyword evidence="2" id="KW-1003">Cell membrane</keyword>
<evidence type="ECO:0000256" key="6">
    <source>
        <dbReference type="SAM" id="Phobius"/>
    </source>
</evidence>
<dbReference type="Pfam" id="PF02361">
    <property type="entry name" value="CbiQ"/>
    <property type="match status" value="1"/>
</dbReference>
<feature type="transmembrane region" description="Helical" evidence="6">
    <location>
        <begin position="93"/>
        <end position="111"/>
    </location>
</feature>
<dbReference type="RefSeq" id="WP_317137409.1">
    <property type="nucleotide sequence ID" value="NZ_CP043875.1"/>
</dbReference>
<keyword evidence="4 6" id="KW-1133">Transmembrane helix</keyword>
<feature type="transmembrane region" description="Helical" evidence="6">
    <location>
        <begin position="64"/>
        <end position="86"/>
    </location>
</feature>
<gene>
    <name evidence="7" type="primary">cbiQ</name>
    <name evidence="7" type="ORF">F1737_03570</name>
</gene>
<dbReference type="NCBIfam" id="TIGR02454">
    <property type="entry name" value="ECF_T_CbiQ"/>
    <property type="match status" value="1"/>
</dbReference>
<dbReference type="GO" id="GO:0006824">
    <property type="term" value="P:cobalt ion transport"/>
    <property type="evidence" value="ECO:0007669"/>
    <property type="project" value="InterPro"/>
</dbReference>
<evidence type="ECO:0000256" key="5">
    <source>
        <dbReference type="ARBA" id="ARBA00023136"/>
    </source>
</evidence>
<dbReference type="PANTHER" id="PTHR43723:SF1">
    <property type="entry name" value="COBALT TRANSPORT PROTEIN CBIQ"/>
    <property type="match status" value="1"/>
</dbReference>
<evidence type="ECO:0000256" key="1">
    <source>
        <dbReference type="ARBA" id="ARBA00004651"/>
    </source>
</evidence>
<evidence type="ECO:0000313" key="8">
    <source>
        <dbReference type="Proteomes" id="UP001301797"/>
    </source>
</evidence>
<feature type="transmembrane region" description="Helical" evidence="6">
    <location>
        <begin position="234"/>
        <end position="255"/>
    </location>
</feature>
<feature type="transmembrane region" description="Helical" evidence="6">
    <location>
        <begin position="117"/>
        <end position="135"/>
    </location>
</feature>
<name>A0AA97FBH6_9EURY</name>
<dbReference type="GeneID" id="85229217"/>
<evidence type="ECO:0000256" key="4">
    <source>
        <dbReference type="ARBA" id="ARBA00022989"/>
    </source>
</evidence>
<evidence type="ECO:0000256" key="3">
    <source>
        <dbReference type="ARBA" id="ARBA00022692"/>
    </source>
</evidence>
<proteinExistence type="predicted"/>
<protein>
    <submittedName>
        <fullName evidence="7">Cobalt ECF transporter T component CbiQ</fullName>
    </submittedName>
</protein>
<keyword evidence="3 6" id="KW-0812">Transmembrane</keyword>
<dbReference type="CDD" id="cd16914">
    <property type="entry name" value="EcfT"/>
    <property type="match status" value="1"/>
</dbReference>
<dbReference type="GO" id="GO:0043190">
    <property type="term" value="C:ATP-binding cassette (ABC) transporter complex"/>
    <property type="evidence" value="ECO:0007669"/>
    <property type="project" value="InterPro"/>
</dbReference>
<dbReference type="Proteomes" id="UP001301797">
    <property type="component" value="Chromosome"/>
</dbReference>
<accession>A0AA97FBH6</accession>
<evidence type="ECO:0000256" key="2">
    <source>
        <dbReference type="ARBA" id="ARBA00022475"/>
    </source>
</evidence>